<sequence>MSNWHKFWISLLAILFILFLLAVRYKSTHMMKNVEPFEINTSTASQRIVIATQGSEFKDSVVNIVIDALKAKPVYIKVIDVNKLTEINEDDWGAIAILHTWEYTQPQEDAKAFVENVKNKNKLIVMTTSGEGSYVLDSVDGISSASNLANVTQKAKILLTRINKLLNKGETYTDTVKYDIVEVNWPQKTFITKREKLRFDQLSDFFSKNYKAIYSWIEKNGIETNGVPSAVYFSIDETKQETDLAAAVPVKGELPQSINFEILKTPPAKVITTTHYGSYESIHPAYSALDGYLKNNGLKKELIIEEYYSDPVEEKDTSKWMTKIYFVIK</sequence>
<dbReference type="Proteomes" id="UP000614216">
    <property type="component" value="Unassembled WGS sequence"/>
</dbReference>
<proteinExistence type="predicted"/>
<dbReference type="Gene3D" id="3.20.80.10">
    <property type="entry name" value="Regulatory factor, effector binding domain"/>
    <property type="match status" value="1"/>
</dbReference>
<evidence type="ECO:0000313" key="4">
    <source>
        <dbReference type="Proteomes" id="UP000614216"/>
    </source>
</evidence>
<dbReference type="InterPro" id="IPR011256">
    <property type="entry name" value="Reg_factor_effector_dom_sf"/>
</dbReference>
<feature type="transmembrane region" description="Helical" evidence="1">
    <location>
        <begin position="6"/>
        <end position="23"/>
    </location>
</feature>
<gene>
    <name evidence="3" type="ORF">JMN32_20685</name>
</gene>
<name>A0A937KD32_9BACT</name>
<dbReference type="AlphaFoldDB" id="A0A937KD32"/>
<reference evidence="3" key="1">
    <citation type="submission" date="2021-01" db="EMBL/GenBank/DDBJ databases">
        <title>Fulvivirga kasyanovii gen. nov., sp nov., a novel member of the phylum Bacteroidetes isolated from seawater in a mussel farm.</title>
        <authorList>
            <person name="Zhao L.-H."/>
            <person name="Wang Z.-J."/>
        </authorList>
    </citation>
    <scope>NUCLEOTIDE SEQUENCE</scope>
    <source>
        <strain evidence="3">29W222</strain>
    </source>
</reference>
<comment type="caution">
    <text evidence="3">The sequence shown here is derived from an EMBL/GenBank/DDBJ whole genome shotgun (WGS) entry which is preliminary data.</text>
</comment>
<organism evidence="3 4">
    <name type="scientific">Fulvivirga marina</name>
    <dbReference type="NCBI Taxonomy" id="2494733"/>
    <lineage>
        <taxon>Bacteria</taxon>
        <taxon>Pseudomonadati</taxon>
        <taxon>Bacteroidota</taxon>
        <taxon>Cytophagia</taxon>
        <taxon>Cytophagales</taxon>
        <taxon>Fulvivirgaceae</taxon>
        <taxon>Fulvivirga</taxon>
    </lineage>
</organism>
<keyword evidence="1" id="KW-0472">Membrane</keyword>
<protein>
    <submittedName>
        <fullName evidence="3">GyrI-like domain-containing protein</fullName>
    </submittedName>
</protein>
<dbReference type="SMART" id="SM00871">
    <property type="entry name" value="AraC_E_bind"/>
    <property type="match status" value="1"/>
</dbReference>
<dbReference type="InterPro" id="IPR010499">
    <property type="entry name" value="AraC_E-bd"/>
</dbReference>
<dbReference type="Pfam" id="PF06445">
    <property type="entry name" value="GyrI-like"/>
    <property type="match status" value="1"/>
</dbReference>
<evidence type="ECO:0000313" key="3">
    <source>
        <dbReference type="EMBL" id="MBL6448741.1"/>
    </source>
</evidence>
<dbReference type="SUPFAM" id="SSF55136">
    <property type="entry name" value="Probable bacterial effector-binding domain"/>
    <property type="match status" value="1"/>
</dbReference>
<evidence type="ECO:0000259" key="2">
    <source>
        <dbReference type="SMART" id="SM00871"/>
    </source>
</evidence>
<dbReference type="InterPro" id="IPR029442">
    <property type="entry name" value="GyrI-like"/>
</dbReference>
<dbReference type="EMBL" id="JAEUGD010000065">
    <property type="protein sequence ID" value="MBL6448741.1"/>
    <property type="molecule type" value="Genomic_DNA"/>
</dbReference>
<keyword evidence="1" id="KW-1133">Transmembrane helix</keyword>
<keyword evidence="4" id="KW-1185">Reference proteome</keyword>
<accession>A0A937KD32</accession>
<dbReference type="RefSeq" id="WP_238354570.1">
    <property type="nucleotide sequence ID" value="NZ_JAEUGD010000065.1"/>
</dbReference>
<feature type="domain" description="AraC effector-binding" evidence="2">
    <location>
        <begin position="178"/>
        <end position="329"/>
    </location>
</feature>
<keyword evidence="1" id="KW-0812">Transmembrane</keyword>
<evidence type="ECO:0000256" key="1">
    <source>
        <dbReference type="SAM" id="Phobius"/>
    </source>
</evidence>